<evidence type="ECO:0000256" key="7">
    <source>
        <dbReference type="NCBIfam" id="TIGR00112"/>
    </source>
</evidence>
<dbReference type="InterPro" id="IPR008927">
    <property type="entry name" value="6-PGluconate_DH-like_C_sf"/>
</dbReference>
<comment type="catalytic activity">
    <reaction evidence="6 9">
        <text>L-proline + NADP(+) = (S)-1-pyrroline-5-carboxylate + NADPH + 2 H(+)</text>
        <dbReference type="Rhea" id="RHEA:14109"/>
        <dbReference type="ChEBI" id="CHEBI:15378"/>
        <dbReference type="ChEBI" id="CHEBI:17388"/>
        <dbReference type="ChEBI" id="CHEBI:57783"/>
        <dbReference type="ChEBI" id="CHEBI:58349"/>
        <dbReference type="ChEBI" id="CHEBI:60039"/>
        <dbReference type="EC" id="1.5.1.2"/>
    </reaction>
</comment>
<evidence type="ECO:0000256" key="8">
    <source>
        <dbReference type="PIRSR" id="PIRSR000193-1"/>
    </source>
</evidence>
<dbReference type="InterPro" id="IPR028939">
    <property type="entry name" value="P5C_Rdtase_cat_N"/>
</dbReference>
<evidence type="ECO:0000256" key="9">
    <source>
        <dbReference type="RuleBase" id="RU003903"/>
    </source>
</evidence>
<evidence type="ECO:0000313" key="13">
    <source>
        <dbReference type="Proteomes" id="UP000186890"/>
    </source>
</evidence>
<gene>
    <name evidence="6" type="primary">proC</name>
    <name evidence="12" type="ORF">BU202_05850</name>
</gene>
<keyword evidence="4 6" id="KW-0560">Oxidoreductase</keyword>
<dbReference type="AlphaFoldDB" id="A0A1Q8E864"/>
<dbReference type="FunFam" id="1.10.3730.10:FF:000001">
    <property type="entry name" value="Pyrroline-5-carboxylate reductase"/>
    <property type="match status" value="1"/>
</dbReference>
<dbReference type="HAMAP" id="MF_01925">
    <property type="entry name" value="P5C_reductase"/>
    <property type="match status" value="1"/>
</dbReference>
<feature type="domain" description="Pyrroline-5-carboxylate reductase catalytic N-terminal" evidence="10">
    <location>
        <begin position="2"/>
        <end position="95"/>
    </location>
</feature>
<dbReference type="Gene3D" id="3.40.50.720">
    <property type="entry name" value="NAD(P)-binding Rossmann-like Domain"/>
    <property type="match status" value="1"/>
</dbReference>
<comment type="caution">
    <text evidence="12">The sequence shown here is derived from an EMBL/GenBank/DDBJ whole genome shotgun (WGS) entry which is preliminary data.</text>
</comment>
<dbReference type="PIRSF" id="PIRSF000193">
    <property type="entry name" value="Pyrrol-5-carb_rd"/>
    <property type="match status" value="1"/>
</dbReference>
<protein>
    <recommendedName>
        <fullName evidence="6 7">Pyrroline-5-carboxylate reductase</fullName>
        <shortName evidence="6">P5C reductase</shortName>
        <shortName evidence="6">P5CR</shortName>
        <ecNumber evidence="6 7">1.5.1.2</ecNumber>
    </recommendedName>
    <alternativeName>
        <fullName evidence="6">PCA reductase</fullName>
    </alternativeName>
</protein>
<organism evidence="12 13">
    <name type="scientific">Streptococcus cuniculi</name>
    <dbReference type="NCBI Taxonomy" id="1432788"/>
    <lineage>
        <taxon>Bacteria</taxon>
        <taxon>Bacillati</taxon>
        <taxon>Bacillota</taxon>
        <taxon>Bacilli</taxon>
        <taxon>Lactobacillales</taxon>
        <taxon>Streptococcaceae</taxon>
        <taxon>Streptococcus</taxon>
    </lineage>
</organism>
<name>A0A1Q8E864_9STRE</name>
<keyword evidence="6" id="KW-0963">Cytoplasm</keyword>
<dbReference type="PANTHER" id="PTHR11645:SF0">
    <property type="entry name" value="PYRROLINE-5-CARBOXYLATE REDUCTASE 3"/>
    <property type="match status" value="1"/>
</dbReference>
<evidence type="ECO:0000259" key="11">
    <source>
        <dbReference type="Pfam" id="PF14748"/>
    </source>
</evidence>
<dbReference type="InterPro" id="IPR036291">
    <property type="entry name" value="NAD(P)-bd_dom_sf"/>
</dbReference>
<dbReference type="GO" id="GO:0004735">
    <property type="term" value="F:pyrroline-5-carboxylate reductase activity"/>
    <property type="evidence" value="ECO:0007669"/>
    <property type="project" value="UniProtKB-UniRule"/>
</dbReference>
<keyword evidence="6 9" id="KW-0028">Amino-acid biosynthesis</keyword>
<dbReference type="InterPro" id="IPR000304">
    <property type="entry name" value="Pyrroline-COOH_reductase"/>
</dbReference>
<evidence type="ECO:0000256" key="6">
    <source>
        <dbReference type="HAMAP-Rule" id="MF_01925"/>
    </source>
</evidence>
<comment type="similarity">
    <text evidence="1 6 9">Belongs to the pyrroline-5-carboxylate reductase family.</text>
</comment>
<dbReference type="PROSITE" id="PS00521">
    <property type="entry name" value="P5CR"/>
    <property type="match status" value="1"/>
</dbReference>
<dbReference type="SUPFAM" id="SSF51735">
    <property type="entry name" value="NAD(P)-binding Rossmann-fold domains"/>
    <property type="match status" value="1"/>
</dbReference>
<dbReference type="Pfam" id="PF03807">
    <property type="entry name" value="F420_oxidored"/>
    <property type="match status" value="1"/>
</dbReference>
<feature type="domain" description="Pyrroline-5-carboxylate reductase dimerisation" evidence="11">
    <location>
        <begin position="154"/>
        <end position="258"/>
    </location>
</feature>
<dbReference type="SUPFAM" id="SSF48179">
    <property type="entry name" value="6-phosphogluconate dehydrogenase C-terminal domain-like"/>
    <property type="match status" value="1"/>
</dbReference>
<dbReference type="EC" id="1.5.1.2" evidence="6 7"/>
<dbReference type="GO" id="GO:0055129">
    <property type="term" value="P:L-proline biosynthetic process"/>
    <property type="evidence" value="ECO:0007669"/>
    <property type="project" value="UniProtKB-UniRule"/>
</dbReference>
<evidence type="ECO:0000256" key="5">
    <source>
        <dbReference type="ARBA" id="ARBA00058118"/>
    </source>
</evidence>
<keyword evidence="3 6" id="KW-0521">NADP</keyword>
<reference evidence="13" key="1">
    <citation type="submission" date="2016-12" db="EMBL/GenBank/DDBJ databases">
        <authorList>
            <person name="Gulvik C.A."/>
        </authorList>
    </citation>
    <scope>NUCLEOTIDE SEQUENCE [LARGE SCALE GENOMIC DNA]</scope>
    <source>
        <strain evidence="13">NED12-00049-6B</strain>
    </source>
</reference>
<feature type="binding site" evidence="8">
    <location>
        <position position="51"/>
    </location>
    <ligand>
        <name>NADPH</name>
        <dbReference type="ChEBI" id="CHEBI:57783"/>
    </ligand>
</feature>
<comment type="pathway">
    <text evidence="6 9">Amino-acid biosynthesis; L-proline biosynthesis; L-proline from L-glutamate 5-semialdehyde: step 1/1.</text>
</comment>
<keyword evidence="13" id="KW-1185">Reference proteome</keyword>
<proteinExistence type="inferred from homology"/>
<evidence type="ECO:0000313" key="12">
    <source>
        <dbReference type="EMBL" id="OLF47981.1"/>
    </source>
</evidence>
<evidence type="ECO:0000256" key="1">
    <source>
        <dbReference type="ARBA" id="ARBA00005525"/>
    </source>
</evidence>
<feature type="binding site" evidence="8">
    <location>
        <begin position="6"/>
        <end position="11"/>
    </location>
    <ligand>
        <name>NADP(+)</name>
        <dbReference type="ChEBI" id="CHEBI:58349"/>
    </ligand>
</feature>
<dbReference type="GO" id="GO:0005737">
    <property type="term" value="C:cytoplasm"/>
    <property type="evidence" value="ECO:0007669"/>
    <property type="project" value="UniProtKB-SubCell"/>
</dbReference>
<sequence>MKVGFIGLGNMGSAIALAVAKVAGVEVLLSHHNQARAAALQAQTGGRILSNSDIVQEADVIFLGVKPHLLAPLLESLGGTALQHSSTVWISMAAGISLEQLAQYLPASQVVRIMPNTPVAIGQGMTTYALTNPELADVTEQLLSQSGQVKRVDEKLMDAATALAGCGPAFVYQWIEAMMDAGVAHGLSADDAKYLAAQTLLGSAQMVLESSKHPAQLRQEVTSPGGSTIAGVVKLEKEGFRYAIMAAIKAAIKRTRQLGK</sequence>
<dbReference type="UniPathway" id="UPA00098">
    <property type="reaction ID" value="UER00361"/>
</dbReference>
<evidence type="ECO:0000256" key="4">
    <source>
        <dbReference type="ARBA" id="ARBA00023002"/>
    </source>
</evidence>
<keyword evidence="2 6" id="KW-0641">Proline biosynthesis</keyword>
<dbReference type="InterPro" id="IPR053790">
    <property type="entry name" value="P5CR-like_CS"/>
</dbReference>
<comment type="subcellular location">
    <subcellularLocation>
        <location evidence="6">Cytoplasm</location>
    </subcellularLocation>
</comment>
<dbReference type="RefSeq" id="WP_075104852.1">
    <property type="nucleotide sequence ID" value="NZ_MSJM01000004.1"/>
</dbReference>
<dbReference type="Pfam" id="PF14748">
    <property type="entry name" value="P5CR_dimer"/>
    <property type="match status" value="1"/>
</dbReference>
<dbReference type="OrthoDB" id="9805754at2"/>
<comment type="catalytic activity">
    <reaction evidence="6">
        <text>L-proline + NAD(+) = (S)-1-pyrroline-5-carboxylate + NADH + 2 H(+)</text>
        <dbReference type="Rhea" id="RHEA:14105"/>
        <dbReference type="ChEBI" id="CHEBI:15378"/>
        <dbReference type="ChEBI" id="CHEBI:17388"/>
        <dbReference type="ChEBI" id="CHEBI:57540"/>
        <dbReference type="ChEBI" id="CHEBI:57945"/>
        <dbReference type="ChEBI" id="CHEBI:60039"/>
        <dbReference type="EC" id="1.5.1.2"/>
    </reaction>
</comment>
<comment type="function">
    <text evidence="5 6">Catalyzes the reduction of 1-pyrroline-5-carboxylate (PCA) to L-proline.</text>
</comment>
<evidence type="ECO:0000256" key="3">
    <source>
        <dbReference type="ARBA" id="ARBA00022857"/>
    </source>
</evidence>
<evidence type="ECO:0000256" key="2">
    <source>
        <dbReference type="ARBA" id="ARBA00022650"/>
    </source>
</evidence>
<dbReference type="EMBL" id="MSJM01000004">
    <property type="protein sequence ID" value="OLF47981.1"/>
    <property type="molecule type" value="Genomic_DNA"/>
</dbReference>
<evidence type="ECO:0000259" key="10">
    <source>
        <dbReference type="Pfam" id="PF03807"/>
    </source>
</evidence>
<dbReference type="NCBIfam" id="TIGR00112">
    <property type="entry name" value="proC"/>
    <property type="match status" value="1"/>
</dbReference>
<dbReference type="Gene3D" id="1.10.3730.10">
    <property type="entry name" value="ProC C-terminal domain-like"/>
    <property type="match status" value="1"/>
</dbReference>
<dbReference type="InterPro" id="IPR029036">
    <property type="entry name" value="P5CR_dimer"/>
</dbReference>
<accession>A0A1Q8E864</accession>
<dbReference type="PANTHER" id="PTHR11645">
    <property type="entry name" value="PYRROLINE-5-CARBOXYLATE REDUCTASE"/>
    <property type="match status" value="1"/>
</dbReference>
<dbReference type="Proteomes" id="UP000186890">
    <property type="component" value="Unassembled WGS sequence"/>
</dbReference>